<proteinExistence type="predicted"/>
<evidence type="ECO:0000256" key="1">
    <source>
        <dbReference type="SAM" id="SignalP"/>
    </source>
</evidence>
<dbReference type="Proteomes" id="UP000598820">
    <property type="component" value="Unassembled WGS sequence"/>
</dbReference>
<sequence length="197" mass="20539">MNKLLIFWTILFLLATTCPLQAQVTNTNLFMGIANQGGTGSFNTTYGFRDNIAGATNFPAFTQGTGNTLVGANASNYTTGSDNTPVGFNAGAWYLRGSQNVFIGSGASGQFYAAESPTTSSKTMVGNSFVGYGAGYNNLGDYNVFVGHQSGYSNVTGTNNVFVGTNTGYANTGSSNTFLGYQAGQRNTTGSNNLFLG</sequence>
<feature type="chain" id="PRO_5037573829" evidence="1">
    <location>
        <begin position="23"/>
        <end position="197"/>
    </location>
</feature>
<accession>A0A927AWV5</accession>
<name>A0A927AWV5_9BACT</name>
<feature type="signal peptide" evidence="1">
    <location>
        <begin position="1"/>
        <end position="22"/>
    </location>
</feature>
<dbReference type="AlphaFoldDB" id="A0A927AWV5"/>
<organism evidence="2 3">
    <name type="scientific">Spirosoma profusum</name>
    <dbReference type="NCBI Taxonomy" id="2771354"/>
    <lineage>
        <taxon>Bacteria</taxon>
        <taxon>Pseudomonadati</taxon>
        <taxon>Bacteroidota</taxon>
        <taxon>Cytophagia</taxon>
        <taxon>Cytophagales</taxon>
        <taxon>Cytophagaceae</taxon>
        <taxon>Spirosoma</taxon>
    </lineage>
</organism>
<gene>
    <name evidence="2" type="ORF">IC229_34910</name>
</gene>
<keyword evidence="3" id="KW-1185">Reference proteome</keyword>
<protein>
    <submittedName>
        <fullName evidence="2">Uncharacterized protein</fullName>
    </submittedName>
</protein>
<evidence type="ECO:0000313" key="3">
    <source>
        <dbReference type="Proteomes" id="UP000598820"/>
    </source>
</evidence>
<dbReference type="RefSeq" id="WP_190893638.1">
    <property type="nucleotide sequence ID" value="NZ_JACWZY010000075.1"/>
</dbReference>
<evidence type="ECO:0000313" key="2">
    <source>
        <dbReference type="EMBL" id="MBD2705841.1"/>
    </source>
</evidence>
<dbReference type="EMBL" id="JACWZY010000075">
    <property type="protein sequence ID" value="MBD2705841.1"/>
    <property type="molecule type" value="Genomic_DNA"/>
</dbReference>
<reference evidence="2" key="1">
    <citation type="submission" date="2020-09" db="EMBL/GenBank/DDBJ databases">
        <authorList>
            <person name="Kim M.K."/>
        </authorList>
    </citation>
    <scope>NUCLEOTIDE SEQUENCE</scope>
    <source>
        <strain evidence="2">BT702</strain>
    </source>
</reference>
<keyword evidence="1" id="KW-0732">Signal</keyword>
<comment type="caution">
    <text evidence="2">The sequence shown here is derived from an EMBL/GenBank/DDBJ whole genome shotgun (WGS) entry which is preliminary data.</text>
</comment>